<name>A0A259TUW4_9BACT</name>
<dbReference type="Gene3D" id="3.40.605.10">
    <property type="entry name" value="Aldehyde Dehydrogenase, Chain A, domain 1"/>
    <property type="match status" value="1"/>
</dbReference>
<comment type="similarity">
    <text evidence="1">Belongs to the aldehyde dehydrogenase family.</text>
</comment>
<dbReference type="Gene3D" id="3.40.309.10">
    <property type="entry name" value="Aldehyde Dehydrogenase, Chain A, domain 2"/>
    <property type="match status" value="1"/>
</dbReference>
<dbReference type="InParanoid" id="A0A259TUW4"/>
<dbReference type="PANTHER" id="PTHR43217">
    <property type="entry name" value="SUCCINATE SEMIALDEHYDE DEHYDROGENASE [NAD(P)+] SAD"/>
    <property type="match status" value="1"/>
</dbReference>
<dbReference type="FunFam" id="3.40.605.10:FF:000012">
    <property type="entry name" value="NAD-dependent succinate-semialdehyde dehydrogenase"/>
    <property type="match status" value="1"/>
</dbReference>
<dbReference type="AlphaFoldDB" id="A0A259TUW4"/>
<keyword evidence="2" id="KW-0521">NADP</keyword>
<dbReference type="InterPro" id="IPR047110">
    <property type="entry name" value="GABD/Sad-like"/>
</dbReference>
<evidence type="ECO:0000256" key="1">
    <source>
        <dbReference type="ARBA" id="ARBA00009986"/>
    </source>
</evidence>
<sequence length="456" mass="48838">MHAFTTTDPASGETLGSYPALSDAALDAALQTAHDAWTRHRQRPLAERADGLRRVADLLEQNADEHAALMTREMGKPLAQAKAEAEKCAWVCRYYAEHSAAFLADEPAETEAEWSGVAFEPLGPVLAIMPWNFPYWQAMRFAAPAVMAGNVGLLKHAENVLGCGDALAQLFHDAGFERGVFQHIIVPVEKVDGIIHDRRVAAVTLTGSERAGRAVGKAAGEALKPCVLELGGSDAFVVLDDADLDRAVEIGVASRTQNNGQSCIAAKRFILHRDIANAFTERFVAAMEALTVGDPTQEATDLGPLAREDLRDGLQDQVSRARAEGAEVLTGGEIPSGEGWYYPPTVLAGVTERMLPFREELFGPVASLTVAEDEADAIRLANATRFGLGGAVFTGDRARGERVARQMASGAVFVNQMTKSHPALPFGGIGASGVGRELARQGIRSFVNQKTIWIEG</sequence>
<dbReference type="PANTHER" id="PTHR43217:SF1">
    <property type="entry name" value="SUCCINATE SEMIALDEHYDE DEHYDROGENASE [NAD(P)+] SAD"/>
    <property type="match status" value="1"/>
</dbReference>
<dbReference type="GO" id="GO:0004030">
    <property type="term" value="F:aldehyde dehydrogenase [NAD(P)+] activity"/>
    <property type="evidence" value="ECO:0007669"/>
    <property type="project" value="InterPro"/>
</dbReference>
<keyword evidence="3" id="KW-0560">Oxidoreductase</keyword>
<accession>A0A259TUW4</accession>
<proteinExistence type="inferred from homology"/>
<dbReference type="SUPFAM" id="SSF53720">
    <property type="entry name" value="ALDH-like"/>
    <property type="match status" value="1"/>
</dbReference>
<dbReference type="Proteomes" id="UP000216446">
    <property type="component" value="Unassembled WGS sequence"/>
</dbReference>
<evidence type="ECO:0000256" key="3">
    <source>
        <dbReference type="ARBA" id="ARBA00023002"/>
    </source>
</evidence>
<evidence type="ECO:0000256" key="2">
    <source>
        <dbReference type="ARBA" id="ARBA00022857"/>
    </source>
</evidence>
<evidence type="ECO:0000313" key="5">
    <source>
        <dbReference type="EMBL" id="OZC01533.1"/>
    </source>
</evidence>
<dbReference type="RefSeq" id="WP_094545149.1">
    <property type="nucleotide sequence ID" value="NZ_MQWB01000001.1"/>
</dbReference>
<dbReference type="InterPro" id="IPR016163">
    <property type="entry name" value="Ald_DH_C"/>
</dbReference>
<dbReference type="CDD" id="cd07100">
    <property type="entry name" value="ALDH_SSADH1_GabD1"/>
    <property type="match status" value="1"/>
</dbReference>
<keyword evidence="6" id="KW-1185">Reference proteome</keyword>
<dbReference type="FunFam" id="3.40.309.10:FF:000010">
    <property type="entry name" value="Gamma-aminobutyraldehyde dehydrogenase"/>
    <property type="match status" value="1"/>
</dbReference>
<dbReference type="InterPro" id="IPR015590">
    <property type="entry name" value="Aldehyde_DH_dom"/>
</dbReference>
<comment type="caution">
    <text evidence="5">The sequence shown here is derived from an EMBL/GenBank/DDBJ whole genome shotgun (WGS) entry which is preliminary data.</text>
</comment>
<dbReference type="FunCoup" id="A0A259TUW4">
    <property type="interactions" value="46"/>
</dbReference>
<dbReference type="OrthoDB" id="9762913at2"/>
<dbReference type="InterPro" id="IPR016162">
    <property type="entry name" value="Ald_DH_N"/>
</dbReference>
<dbReference type="GO" id="GO:0004777">
    <property type="term" value="F:succinate-semialdehyde dehydrogenase (NAD+) activity"/>
    <property type="evidence" value="ECO:0007669"/>
    <property type="project" value="TreeGrafter"/>
</dbReference>
<evidence type="ECO:0000313" key="6">
    <source>
        <dbReference type="Proteomes" id="UP000216446"/>
    </source>
</evidence>
<protein>
    <submittedName>
        <fullName evidence="5">NADP-dependent succinic semialdehyde dehydrogenase</fullName>
    </submittedName>
</protein>
<dbReference type="Pfam" id="PF00171">
    <property type="entry name" value="Aldedh"/>
    <property type="match status" value="1"/>
</dbReference>
<feature type="domain" description="Aldehyde dehydrogenase" evidence="4">
    <location>
        <begin position="4"/>
        <end position="452"/>
    </location>
</feature>
<reference evidence="5 6" key="1">
    <citation type="submission" date="2016-11" db="EMBL/GenBank/DDBJ databases">
        <title>Study of marine rhodopsin-containing bacteria.</title>
        <authorList>
            <person name="Yoshizawa S."/>
            <person name="Kumagai Y."/>
            <person name="Kogure K."/>
        </authorList>
    </citation>
    <scope>NUCLEOTIDE SEQUENCE [LARGE SCALE GENOMIC DNA]</scope>
    <source>
        <strain evidence="5 6">SG-29</strain>
    </source>
</reference>
<dbReference type="InterPro" id="IPR016161">
    <property type="entry name" value="Ald_DH/histidinol_DH"/>
</dbReference>
<dbReference type="InterPro" id="IPR044148">
    <property type="entry name" value="ALDH_GabD1-like"/>
</dbReference>
<organism evidence="5 6">
    <name type="scientific">Rubricoccus marinus</name>
    <dbReference type="NCBI Taxonomy" id="716817"/>
    <lineage>
        <taxon>Bacteria</taxon>
        <taxon>Pseudomonadati</taxon>
        <taxon>Rhodothermota</taxon>
        <taxon>Rhodothermia</taxon>
        <taxon>Rhodothermales</taxon>
        <taxon>Rubricoccaceae</taxon>
        <taxon>Rubricoccus</taxon>
    </lineage>
</organism>
<gene>
    <name evidence="5" type="ORF">BSZ36_00150</name>
</gene>
<evidence type="ECO:0000259" key="4">
    <source>
        <dbReference type="Pfam" id="PF00171"/>
    </source>
</evidence>
<dbReference type="EMBL" id="MQWB01000001">
    <property type="protein sequence ID" value="OZC01533.1"/>
    <property type="molecule type" value="Genomic_DNA"/>
</dbReference>